<protein>
    <submittedName>
        <fullName evidence="2">S-adenosylmethionine-diacylgycerolhomoserine-N-methyltransferase</fullName>
    </submittedName>
</protein>
<reference evidence="2 3" key="1">
    <citation type="submission" date="2020-08" db="EMBL/GenBank/DDBJ databases">
        <title>Genomic Encyclopedia of Type Strains, Phase IV (KMG-IV): sequencing the most valuable type-strain genomes for metagenomic binning, comparative biology and taxonomic classification.</title>
        <authorList>
            <person name="Goeker M."/>
        </authorList>
    </citation>
    <scope>NUCLEOTIDE SEQUENCE [LARGE SCALE GENOMIC DNA]</scope>
    <source>
        <strain evidence="2 3">DSM 100211</strain>
    </source>
</reference>
<dbReference type="GO" id="GO:0008168">
    <property type="term" value="F:methyltransferase activity"/>
    <property type="evidence" value="ECO:0007669"/>
    <property type="project" value="UniProtKB-KW"/>
</dbReference>
<accession>A0A7W6D279</accession>
<dbReference type="RefSeq" id="WP_183798657.1">
    <property type="nucleotide sequence ID" value="NZ_JACIEE010000001.1"/>
</dbReference>
<sequence length="230" mass="25480">MSREQLALSAAVPDGALDAAHAEKMDRQYRYQRHVYDLTRKYYLFGRDRLMDGLDARTGQSVLEVGCGTGRNIACMARRYPDARFFGLDISRAMLETAEKKFAATGSTRPVLRAADATAFRAADFGETGFDRVVISYSLSMIPAWRDAVERAFDALNPGGSLHVVDFGQQERLPAAFRRLLQGWLARFHVTPRPDLLDVIAEAAARRGAIVASETPYGGYAWLSIARMPG</sequence>
<dbReference type="CDD" id="cd02440">
    <property type="entry name" value="AdoMet_MTases"/>
    <property type="match status" value="1"/>
</dbReference>
<evidence type="ECO:0000259" key="1">
    <source>
        <dbReference type="Pfam" id="PF13649"/>
    </source>
</evidence>
<dbReference type="EMBL" id="JACIEE010000001">
    <property type="protein sequence ID" value="MBB3975366.1"/>
    <property type="molecule type" value="Genomic_DNA"/>
</dbReference>
<feature type="domain" description="Methyltransferase" evidence="1">
    <location>
        <begin position="62"/>
        <end position="160"/>
    </location>
</feature>
<proteinExistence type="predicted"/>
<gene>
    <name evidence="2" type="ORF">GGQ64_000542</name>
</gene>
<dbReference type="PANTHER" id="PTHR47473:SF1">
    <property type="entry name" value="METHYLTRANSFERASE DOMAIN-CONTAINING PROTEIN"/>
    <property type="match status" value="1"/>
</dbReference>
<comment type="caution">
    <text evidence="2">The sequence shown here is derived from an EMBL/GenBank/DDBJ whole genome shotgun (WGS) entry which is preliminary data.</text>
</comment>
<dbReference type="PANTHER" id="PTHR47473">
    <property type="entry name" value="BTA1P"/>
    <property type="match status" value="1"/>
</dbReference>
<keyword evidence="2" id="KW-0489">Methyltransferase</keyword>
<keyword evidence="2" id="KW-0808">Transferase</keyword>
<dbReference type="Pfam" id="PF13649">
    <property type="entry name" value="Methyltransf_25"/>
    <property type="match status" value="1"/>
</dbReference>
<keyword evidence="3" id="KW-1185">Reference proteome</keyword>
<evidence type="ECO:0000313" key="2">
    <source>
        <dbReference type="EMBL" id="MBB3975366.1"/>
    </source>
</evidence>
<organism evidence="2 3">
    <name type="scientific">Mycoplana azooxidifex</name>
    <dbReference type="NCBI Taxonomy" id="1636188"/>
    <lineage>
        <taxon>Bacteria</taxon>
        <taxon>Pseudomonadati</taxon>
        <taxon>Pseudomonadota</taxon>
        <taxon>Alphaproteobacteria</taxon>
        <taxon>Hyphomicrobiales</taxon>
        <taxon>Rhizobiaceae</taxon>
        <taxon>Mycoplana</taxon>
    </lineage>
</organism>
<name>A0A7W6D279_9HYPH</name>
<dbReference type="SUPFAM" id="SSF53335">
    <property type="entry name" value="S-adenosyl-L-methionine-dependent methyltransferases"/>
    <property type="match status" value="1"/>
</dbReference>
<dbReference type="AlphaFoldDB" id="A0A7W6D279"/>
<dbReference type="Gene3D" id="3.40.50.150">
    <property type="entry name" value="Vaccinia Virus protein VP39"/>
    <property type="match status" value="1"/>
</dbReference>
<dbReference type="InterPro" id="IPR029063">
    <property type="entry name" value="SAM-dependent_MTases_sf"/>
</dbReference>
<dbReference type="Proteomes" id="UP000574761">
    <property type="component" value="Unassembled WGS sequence"/>
</dbReference>
<dbReference type="GO" id="GO:0032259">
    <property type="term" value="P:methylation"/>
    <property type="evidence" value="ECO:0007669"/>
    <property type="project" value="UniProtKB-KW"/>
</dbReference>
<evidence type="ECO:0000313" key="3">
    <source>
        <dbReference type="Proteomes" id="UP000574761"/>
    </source>
</evidence>
<dbReference type="InterPro" id="IPR041698">
    <property type="entry name" value="Methyltransf_25"/>
</dbReference>